<dbReference type="InterPro" id="IPR003657">
    <property type="entry name" value="WRKY_dom"/>
</dbReference>
<evidence type="ECO:0000256" key="6">
    <source>
        <dbReference type="SAM" id="MobiDB-lite"/>
    </source>
</evidence>
<dbReference type="RefSeq" id="XP_022740847.1">
    <property type="nucleotide sequence ID" value="XM_022885112.1"/>
</dbReference>
<protein>
    <submittedName>
        <fullName evidence="9">Probable WRKY transcription factor 71</fullName>
    </submittedName>
</protein>
<dbReference type="GeneID" id="111292637"/>
<evidence type="ECO:0000256" key="3">
    <source>
        <dbReference type="ARBA" id="ARBA00023125"/>
    </source>
</evidence>
<dbReference type="KEGG" id="dzi:111292637"/>
<evidence type="ECO:0000313" key="9">
    <source>
        <dbReference type="RefSeq" id="XP_022740847.1"/>
    </source>
</evidence>
<keyword evidence="8" id="KW-1185">Reference proteome</keyword>
<evidence type="ECO:0000256" key="5">
    <source>
        <dbReference type="ARBA" id="ARBA00023242"/>
    </source>
</evidence>
<evidence type="ECO:0000256" key="2">
    <source>
        <dbReference type="ARBA" id="ARBA00023015"/>
    </source>
</evidence>
<dbReference type="GO" id="GO:0003700">
    <property type="term" value="F:DNA-binding transcription factor activity"/>
    <property type="evidence" value="ECO:0007669"/>
    <property type="project" value="InterPro"/>
</dbReference>
<dbReference type="GO" id="GO:0005634">
    <property type="term" value="C:nucleus"/>
    <property type="evidence" value="ECO:0007669"/>
    <property type="project" value="UniProtKB-SubCell"/>
</dbReference>
<evidence type="ECO:0000256" key="1">
    <source>
        <dbReference type="ARBA" id="ARBA00004123"/>
    </source>
</evidence>
<sequence>MSSNEKKDPQYDYDPFQGFSRSTFPFFDNYNNPFIYNQAAAAAPTPTRRQNFQGFDPSYTSFTDCLHGSAVDYNSFSRAFDMSCSSSDVVSPIDDSTNSKKISTTADNDNNNNITENPSAPNSPASSSSNEGAADEDSSKTKKDKQPKGAEDHGDDKSKKVNKAKKEKQQREPRFAFLTKSEIDHLEDGYRWRKYGQKAVKNSPYPRSYYRCTTQKCGVKKRIERSFQDPSVVITTYEGQHNHHIPATLRGSGVGMLSTSILTSSASMNPSFPHEFLSHFLPSTSNPAGDTNSMHYQTLASHQQQQQLQVPDYGFLEDLVSSFTRRQAP</sequence>
<evidence type="ECO:0000313" key="8">
    <source>
        <dbReference type="Proteomes" id="UP000515121"/>
    </source>
</evidence>
<keyword evidence="2" id="KW-0805">Transcription regulation</keyword>
<feature type="compositionally biased region" description="Low complexity" evidence="6">
    <location>
        <begin position="85"/>
        <end position="96"/>
    </location>
</feature>
<dbReference type="GO" id="GO:0043565">
    <property type="term" value="F:sequence-specific DNA binding"/>
    <property type="evidence" value="ECO:0007669"/>
    <property type="project" value="InterPro"/>
</dbReference>
<dbReference type="PANTHER" id="PTHR31221:SF361">
    <property type="entry name" value="WRKY DOMAIN-CONTAINING PROTEIN"/>
    <property type="match status" value="1"/>
</dbReference>
<dbReference type="Gene3D" id="2.20.25.80">
    <property type="entry name" value="WRKY domain"/>
    <property type="match status" value="1"/>
</dbReference>
<evidence type="ECO:0000256" key="4">
    <source>
        <dbReference type="ARBA" id="ARBA00023163"/>
    </source>
</evidence>
<dbReference type="Pfam" id="PF03106">
    <property type="entry name" value="WRKY"/>
    <property type="match status" value="1"/>
</dbReference>
<name>A0A6P5YKI1_DURZI</name>
<reference evidence="9" key="1">
    <citation type="submission" date="2025-08" db="UniProtKB">
        <authorList>
            <consortium name="RefSeq"/>
        </authorList>
    </citation>
    <scope>IDENTIFICATION</scope>
    <source>
        <tissue evidence="9">Fruit stalk</tissue>
    </source>
</reference>
<accession>A0A6P5YKI1</accession>
<dbReference type="SMART" id="SM00774">
    <property type="entry name" value="WRKY"/>
    <property type="match status" value="1"/>
</dbReference>
<dbReference type="PANTHER" id="PTHR31221">
    <property type="entry name" value="WRKY TRANSCRIPTION FACTOR PROTEIN 1-RELATED"/>
    <property type="match status" value="1"/>
</dbReference>
<dbReference type="InterPro" id="IPR036576">
    <property type="entry name" value="WRKY_dom_sf"/>
</dbReference>
<dbReference type="PROSITE" id="PS50811">
    <property type="entry name" value="WRKY"/>
    <property type="match status" value="1"/>
</dbReference>
<feature type="compositionally biased region" description="Low complexity" evidence="6">
    <location>
        <begin position="107"/>
        <end position="130"/>
    </location>
</feature>
<evidence type="ECO:0000259" key="7">
    <source>
        <dbReference type="PROSITE" id="PS50811"/>
    </source>
</evidence>
<feature type="region of interest" description="Disordered" evidence="6">
    <location>
        <begin position="85"/>
        <end position="176"/>
    </location>
</feature>
<dbReference type="OrthoDB" id="1936515at2759"/>
<dbReference type="Proteomes" id="UP000515121">
    <property type="component" value="Unplaced"/>
</dbReference>
<dbReference type="FunFam" id="2.20.25.80:FF:000003">
    <property type="entry name" value="WRKY transcription factor 57"/>
    <property type="match status" value="1"/>
</dbReference>
<proteinExistence type="predicted"/>
<keyword evidence="4" id="KW-0804">Transcription</keyword>
<keyword evidence="5" id="KW-0539">Nucleus</keyword>
<organism evidence="8 9">
    <name type="scientific">Durio zibethinus</name>
    <name type="common">Durian</name>
    <dbReference type="NCBI Taxonomy" id="66656"/>
    <lineage>
        <taxon>Eukaryota</taxon>
        <taxon>Viridiplantae</taxon>
        <taxon>Streptophyta</taxon>
        <taxon>Embryophyta</taxon>
        <taxon>Tracheophyta</taxon>
        <taxon>Spermatophyta</taxon>
        <taxon>Magnoliopsida</taxon>
        <taxon>eudicotyledons</taxon>
        <taxon>Gunneridae</taxon>
        <taxon>Pentapetalae</taxon>
        <taxon>rosids</taxon>
        <taxon>malvids</taxon>
        <taxon>Malvales</taxon>
        <taxon>Malvaceae</taxon>
        <taxon>Helicteroideae</taxon>
        <taxon>Durio</taxon>
    </lineage>
</organism>
<feature type="compositionally biased region" description="Basic and acidic residues" evidence="6">
    <location>
        <begin position="137"/>
        <end position="159"/>
    </location>
</feature>
<comment type="subcellular location">
    <subcellularLocation>
        <location evidence="1">Nucleus</location>
    </subcellularLocation>
</comment>
<gene>
    <name evidence="9" type="primary">LOC111292637</name>
</gene>
<keyword evidence="3" id="KW-0238">DNA-binding</keyword>
<dbReference type="InterPro" id="IPR044810">
    <property type="entry name" value="WRKY_plant"/>
</dbReference>
<dbReference type="AlphaFoldDB" id="A0A6P5YKI1"/>
<dbReference type="SUPFAM" id="SSF118290">
    <property type="entry name" value="WRKY DNA-binding domain"/>
    <property type="match status" value="1"/>
</dbReference>
<feature type="domain" description="WRKY" evidence="7">
    <location>
        <begin position="181"/>
        <end position="246"/>
    </location>
</feature>